<feature type="transmembrane region" description="Helical" evidence="1">
    <location>
        <begin position="44"/>
        <end position="64"/>
    </location>
</feature>
<dbReference type="RefSeq" id="WP_203365076.1">
    <property type="nucleotide sequence ID" value="NZ_WSFT01000013.1"/>
</dbReference>
<dbReference type="AlphaFoldDB" id="A0A942UTH9"/>
<reference evidence="3" key="1">
    <citation type="submission" date="2019-12" db="EMBL/GenBank/DDBJ databases">
        <title>Clostridiaceae gen. nov. sp. nov., isolated from sediment in Xinjiang, China.</title>
        <authorList>
            <person name="Zhang R."/>
        </authorList>
    </citation>
    <scope>NUCLEOTIDE SEQUENCE</scope>
    <source>
        <strain evidence="3">D2Q-11</strain>
    </source>
</reference>
<protein>
    <submittedName>
        <fullName evidence="3">DUF4179 domain-containing protein</fullName>
    </submittedName>
</protein>
<dbReference type="InterPro" id="IPR025436">
    <property type="entry name" value="DUF4179"/>
</dbReference>
<keyword evidence="1" id="KW-0472">Membrane</keyword>
<evidence type="ECO:0000256" key="1">
    <source>
        <dbReference type="SAM" id="Phobius"/>
    </source>
</evidence>
<name>A0A942UTH9_9FIRM</name>
<keyword evidence="1" id="KW-1133">Transmembrane helix</keyword>
<keyword evidence="4" id="KW-1185">Reference proteome</keyword>
<proteinExistence type="predicted"/>
<comment type="caution">
    <text evidence="3">The sequence shown here is derived from an EMBL/GenBank/DDBJ whole genome shotgun (WGS) entry which is preliminary data.</text>
</comment>
<dbReference type="Proteomes" id="UP000724672">
    <property type="component" value="Unassembled WGS sequence"/>
</dbReference>
<dbReference type="Gene3D" id="2.60.40.1630">
    <property type="entry name" value="bacillus anthracis domain"/>
    <property type="match status" value="1"/>
</dbReference>
<keyword evidence="1" id="KW-0812">Transmembrane</keyword>
<feature type="domain" description="DUF4179" evidence="2">
    <location>
        <begin position="41"/>
        <end position="128"/>
    </location>
</feature>
<dbReference type="Pfam" id="PF13786">
    <property type="entry name" value="DUF4179"/>
    <property type="match status" value="1"/>
</dbReference>
<organism evidence="3 4">
    <name type="scientific">Anaeromonas frigoriresistens</name>
    <dbReference type="NCBI Taxonomy" id="2683708"/>
    <lineage>
        <taxon>Bacteria</taxon>
        <taxon>Bacillati</taxon>
        <taxon>Bacillota</taxon>
        <taxon>Tissierellia</taxon>
        <taxon>Tissierellales</taxon>
        <taxon>Thermohalobacteraceae</taxon>
        <taxon>Anaeromonas</taxon>
    </lineage>
</organism>
<gene>
    <name evidence="3" type="ORF">GOQ27_01650</name>
</gene>
<dbReference type="EMBL" id="WSFT01000013">
    <property type="protein sequence ID" value="MBS4537145.1"/>
    <property type="molecule type" value="Genomic_DNA"/>
</dbReference>
<accession>A0A942UTH9</accession>
<evidence type="ECO:0000313" key="4">
    <source>
        <dbReference type="Proteomes" id="UP000724672"/>
    </source>
</evidence>
<sequence>MDNNKIKLAIDKIEVPKEDVLNAIRKGMEQDRESVMKISAKKKFMISYLATAAALGIIFLSGFISPKINQVLASAPFIGRIYEEFGDKLGIELAKEDLVTQLDEEITRNGVTVKLKNAYFDGDILSVIGHINGNVGNGELSIDVNFENHKGDNDPWLNGKSTAIKKSDEGYDFQWKFKYPYKEIDKEFTLPISIHNINGIKGNWNFNIPIKQEINETLVINQFKAYESEEIRININEINTAKATTTMIFETISKHKKDQIDFYKAEDDYGNVLFTHENNTNLNHSKEEDGYHNLLRKNINKVDKSIKSIKLYPFVNISESPVQESLDKSAFILKSKRTDMAIEVNNVTKDNNKLIFDYNFNGLPQNISEDKLDIIVHNLSYSFLLVDKDFVNDINPDNPVPPKDHSISKNNVKLINKNTYHFRSVFPLDGEEKIENLSLKDTILQFNFDSFIETKKLEPFSIELTN</sequence>
<evidence type="ECO:0000313" key="3">
    <source>
        <dbReference type="EMBL" id="MBS4537145.1"/>
    </source>
</evidence>
<evidence type="ECO:0000259" key="2">
    <source>
        <dbReference type="Pfam" id="PF13786"/>
    </source>
</evidence>